<sequence>MAIIYDAQLDPSKADLVAAWLPAQPWFDGDVAGLRMLAAYRFDDPDGEVGIETHLVQSGDGGVWQVPLTYRGAPLVGAERFLAGETEHSVLGHRWVYDACGDPVYAAALTAVVNGDAAQAEETSVGDDGDPAKGTPRTPSATVHRSGAGLGGAATPGSVSAVADDGTVTRVDSGTVTLAVYRRPEGPVPETSETGALVGRWPGVEDDVLLAAARARTV</sequence>
<dbReference type="InterPro" id="IPR040999">
    <property type="entry name" value="Mak_N_cap"/>
</dbReference>
<evidence type="ECO:0000313" key="8">
    <source>
        <dbReference type="Proteomes" id="UP000471120"/>
    </source>
</evidence>
<evidence type="ECO:0000256" key="5">
    <source>
        <dbReference type="SAM" id="MobiDB-lite"/>
    </source>
</evidence>
<evidence type="ECO:0000256" key="2">
    <source>
        <dbReference type="ARBA" id="ARBA00022741"/>
    </source>
</evidence>
<name>A0A6P2CEM5_9NOCA</name>
<dbReference type="EMBL" id="QRCM01000001">
    <property type="protein sequence ID" value="TXG91189.1"/>
    <property type="molecule type" value="Genomic_DNA"/>
</dbReference>
<dbReference type="NCBIfam" id="NF047744">
    <property type="entry name" value="CG0192_rel"/>
    <property type="match status" value="1"/>
</dbReference>
<evidence type="ECO:0000256" key="1">
    <source>
        <dbReference type="ARBA" id="ARBA00022679"/>
    </source>
</evidence>
<comment type="caution">
    <text evidence="7">The sequence shown here is derived from an EMBL/GenBank/DDBJ whole genome shotgun (WGS) entry which is preliminary data.</text>
</comment>
<evidence type="ECO:0000256" key="3">
    <source>
        <dbReference type="ARBA" id="ARBA00022777"/>
    </source>
</evidence>
<feature type="region of interest" description="Disordered" evidence="5">
    <location>
        <begin position="120"/>
        <end position="166"/>
    </location>
</feature>
<keyword evidence="2" id="KW-0547">Nucleotide-binding</keyword>
<gene>
    <name evidence="7" type="ORF">DW322_14380</name>
</gene>
<evidence type="ECO:0000256" key="4">
    <source>
        <dbReference type="ARBA" id="ARBA00022840"/>
    </source>
</evidence>
<feature type="domain" description="Maltokinase N-terminal cap" evidence="6">
    <location>
        <begin position="20"/>
        <end position="102"/>
    </location>
</feature>
<reference evidence="7 8" key="1">
    <citation type="submission" date="2018-07" db="EMBL/GenBank/DDBJ databases">
        <title>Genome sequence of Rhodococcus rhodnii ATCC 35071 from Rhodnius prolixus.</title>
        <authorList>
            <person name="Patel V."/>
            <person name="Vogel K.J."/>
        </authorList>
    </citation>
    <scope>NUCLEOTIDE SEQUENCE [LARGE SCALE GENOMIC DNA]</scope>
    <source>
        <strain evidence="7 8">ATCC 35071</strain>
    </source>
</reference>
<dbReference type="Proteomes" id="UP000471120">
    <property type="component" value="Unassembled WGS sequence"/>
</dbReference>
<dbReference type="Pfam" id="PF18085">
    <property type="entry name" value="Mak_N_cap"/>
    <property type="match status" value="1"/>
</dbReference>
<dbReference type="AlphaFoldDB" id="A0A6P2CEM5"/>
<proteinExistence type="predicted"/>
<dbReference type="GO" id="GO:0016301">
    <property type="term" value="F:kinase activity"/>
    <property type="evidence" value="ECO:0007669"/>
    <property type="project" value="UniProtKB-KW"/>
</dbReference>
<dbReference type="RefSeq" id="WP_010836260.1">
    <property type="nucleotide sequence ID" value="NZ_QRCM01000001.1"/>
</dbReference>
<dbReference type="GO" id="GO:0005524">
    <property type="term" value="F:ATP binding"/>
    <property type="evidence" value="ECO:0007669"/>
    <property type="project" value="UniProtKB-KW"/>
</dbReference>
<keyword evidence="4" id="KW-0067">ATP-binding</keyword>
<evidence type="ECO:0000313" key="7">
    <source>
        <dbReference type="EMBL" id="TXG91189.1"/>
    </source>
</evidence>
<organism evidence="7 8">
    <name type="scientific">Rhodococcus rhodnii</name>
    <dbReference type="NCBI Taxonomy" id="38312"/>
    <lineage>
        <taxon>Bacteria</taxon>
        <taxon>Bacillati</taxon>
        <taxon>Actinomycetota</taxon>
        <taxon>Actinomycetes</taxon>
        <taxon>Mycobacteriales</taxon>
        <taxon>Nocardiaceae</taxon>
        <taxon>Rhodococcus</taxon>
    </lineage>
</organism>
<protein>
    <recommendedName>
        <fullName evidence="6">Maltokinase N-terminal cap domain-containing protein</fullName>
    </recommendedName>
</protein>
<evidence type="ECO:0000259" key="6">
    <source>
        <dbReference type="Pfam" id="PF18085"/>
    </source>
</evidence>
<keyword evidence="3" id="KW-0418">Kinase</keyword>
<keyword evidence="1" id="KW-0808">Transferase</keyword>
<accession>A0A6P2CEM5</accession>